<reference evidence="3 4" key="1">
    <citation type="submission" date="2023-12" db="EMBL/GenBank/DDBJ databases">
        <title>Streptomyces sp. V4-01.</title>
        <authorList>
            <person name="Somphong A."/>
            <person name="Phongsopitanun W."/>
        </authorList>
    </citation>
    <scope>NUCLEOTIDE SEQUENCE [LARGE SCALE GENOMIC DNA]</scope>
    <source>
        <strain evidence="3 4">V4-01</strain>
    </source>
</reference>
<accession>A0ABU7PMI9</accession>
<proteinExistence type="predicted"/>
<gene>
    <name evidence="3" type="ORF">V2S66_31345</name>
</gene>
<dbReference type="InterPro" id="IPR011335">
    <property type="entry name" value="Restrct_endonuc-II-like"/>
</dbReference>
<dbReference type="InterPro" id="IPR011856">
    <property type="entry name" value="tRNA_endonuc-like_dom_sf"/>
</dbReference>
<evidence type="ECO:0000256" key="1">
    <source>
        <dbReference type="SAM" id="Phobius"/>
    </source>
</evidence>
<keyword evidence="3" id="KW-0378">Hydrolase</keyword>
<protein>
    <submittedName>
        <fullName evidence="3">Restriction endonuclease</fullName>
    </submittedName>
</protein>
<dbReference type="Proteomes" id="UP001344658">
    <property type="component" value="Unassembled WGS sequence"/>
</dbReference>
<organism evidence="3 4">
    <name type="scientific">Actinacidiphila polyblastidii</name>
    <dbReference type="NCBI Taxonomy" id="3110430"/>
    <lineage>
        <taxon>Bacteria</taxon>
        <taxon>Bacillati</taxon>
        <taxon>Actinomycetota</taxon>
        <taxon>Actinomycetes</taxon>
        <taxon>Kitasatosporales</taxon>
        <taxon>Streptomycetaceae</taxon>
        <taxon>Actinacidiphila</taxon>
    </lineage>
</organism>
<name>A0ABU7PMI9_9ACTN</name>
<keyword evidence="3" id="KW-0255">Endonuclease</keyword>
<keyword evidence="3" id="KW-0540">Nuclease</keyword>
<sequence>MSRPRLPRRAARAVAYTLAAVALGGWLVVHLTVLWVTAHPAVLAAGVVLAGGIGYLKTAGAGPAPPSRARAERGFLDLDAGQFEEAVAELCRRDGCTDVRVVGGSGDLGADVIATTPTGRRMVVQCKRYAPGRRVGSPDVQRVGGTYAVVHGAELALVVTTAAFTPAAEEYARAAGIRLVDGEELAAWAAGRLLPPWGGERMMGK</sequence>
<dbReference type="SUPFAM" id="SSF52980">
    <property type="entry name" value="Restriction endonuclease-like"/>
    <property type="match status" value="1"/>
</dbReference>
<feature type="domain" description="Restriction endonuclease type IV Mrr" evidence="2">
    <location>
        <begin position="78"/>
        <end position="188"/>
    </location>
</feature>
<evidence type="ECO:0000313" key="3">
    <source>
        <dbReference type="EMBL" id="MEE4546447.1"/>
    </source>
</evidence>
<dbReference type="PANTHER" id="PTHR30015">
    <property type="entry name" value="MRR RESTRICTION SYSTEM PROTEIN"/>
    <property type="match status" value="1"/>
</dbReference>
<dbReference type="Gene3D" id="3.40.1350.10">
    <property type="match status" value="1"/>
</dbReference>
<dbReference type="InterPro" id="IPR052906">
    <property type="entry name" value="Type_IV_Methyl-Rstrct_Enzyme"/>
</dbReference>
<dbReference type="GO" id="GO:0004519">
    <property type="term" value="F:endonuclease activity"/>
    <property type="evidence" value="ECO:0007669"/>
    <property type="project" value="UniProtKB-KW"/>
</dbReference>
<dbReference type="RefSeq" id="WP_330800147.1">
    <property type="nucleotide sequence ID" value="NZ_JAZEWV010000046.1"/>
</dbReference>
<evidence type="ECO:0000313" key="4">
    <source>
        <dbReference type="Proteomes" id="UP001344658"/>
    </source>
</evidence>
<comment type="caution">
    <text evidence="3">The sequence shown here is derived from an EMBL/GenBank/DDBJ whole genome shotgun (WGS) entry which is preliminary data.</text>
</comment>
<evidence type="ECO:0000259" key="2">
    <source>
        <dbReference type="Pfam" id="PF04471"/>
    </source>
</evidence>
<dbReference type="InterPro" id="IPR007560">
    <property type="entry name" value="Restrct_endonuc_IV_Mrr"/>
</dbReference>
<dbReference type="Pfam" id="PF04471">
    <property type="entry name" value="Mrr_cat"/>
    <property type="match status" value="1"/>
</dbReference>
<keyword evidence="1" id="KW-1133">Transmembrane helix</keyword>
<feature type="transmembrane region" description="Helical" evidence="1">
    <location>
        <begin position="12"/>
        <end position="35"/>
    </location>
</feature>
<feature type="transmembrane region" description="Helical" evidence="1">
    <location>
        <begin position="41"/>
        <end position="60"/>
    </location>
</feature>
<keyword evidence="4" id="KW-1185">Reference proteome</keyword>
<dbReference type="EMBL" id="JAZEWV010000046">
    <property type="protein sequence ID" value="MEE4546447.1"/>
    <property type="molecule type" value="Genomic_DNA"/>
</dbReference>
<dbReference type="PANTHER" id="PTHR30015:SF6">
    <property type="entry name" value="SLL1429 PROTEIN"/>
    <property type="match status" value="1"/>
</dbReference>
<keyword evidence="1" id="KW-0812">Transmembrane</keyword>
<keyword evidence="1" id="KW-0472">Membrane</keyword>